<keyword evidence="3" id="KW-1185">Reference proteome</keyword>
<feature type="transmembrane region" description="Helical" evidence="1">
    <location>
        <begin position="36"/>
        <end position="56"/>
    </location>
</feature>
<sequence length="102" mass="11099">MIWASIVAMTLVVFASRYVLLSPAINFRLSGEFQQFMSYCAPAVLTAIWAPLVIIQDGRIALDSDNPYLIAAAAAILLALVTRSVLLTCILSMLLFAWLAHG</sequence>
<dbReference type="Pfam" id="PF05437">
    <property type="entry name" value="AzlD"/>
    <property type="match status" value="1"/>
</dbReference>
<proteinExistence type="predicted"/>
<organism evidence="2 3">
    <name type="scientific">Bacterioplanes sanyensis</name>
    <dbReference type="NCBI Taxonomy" id="1249553"/>
    <lineage>
        <taxon>Bacteria</taxon>
        <taxon>Pseudomonadati</taxon>
        <taxon>Pseudomonadota</taxon>
        <taxon>Gammaproteobacteria</taxon>
        <taxon>Oceanospirillales</taxon>
        <taxon>Oceanospirillaceae</taxon>
        <taxon>Bacterioplanes</taxon>
    </lineage>
</organism>
<keyword evidence="1" id="KW-0812">Transmembrane</keyword>
<protein>
    <submittedName>
        <fullName evidence="2">Branched-chain amino acid ABC transporter</fullName>
    </submittedName>
</protein>
<dbReference type="Proteomes" id="UP000202440">
    <property type="component" value="Chromosome"/>
</dbReference>
<keyword evidence="1" id="KW-1133">Transmembrane helix</keyword>
<accession>A0A222FI78</accession>
<reference evidence="2 3" key="1">
    <citation type="submission" date="2017-07" db="EMBL/GenBank/DDBJ databases">
        <title>Annotated genome sequence of Bacterioplanes sanyensis isolated from Red Sea.</title>
        <authorList>
            <person name="Rehman Z.U."/>
        </authorList>
    </citation>
    <scope>NUCLEOTIDE SEQUENCE [LARGE SCALE GENOMIC DNA]</scope>
    <source>
        <strain evidence="2 3">NV9</strain>
    </source>
</reference>
<dbReference type="EMBL" id="CP022530">
    <property type="protein sequence ID" value="ASP38194.1"/>
    <property type="molecule type" value="Genomic_DNA"/>
</dbReference>
<gene>
    <name evidence="2" type="ORF">CHH28_05615</name>
</gene>
<evidence type="ECO:0000313" key="3">
    <source>
        <dbReference type="Proteomes" id="UP000202440"/>
    </source>
</evidence>
<dbReference type="InterPro" id="IPR008407">
    <property type="entry name" value="Brnchd-chn_aa_trnsp_AzlD"/>
</dbReference>
<keyword evidence="1" id="KW-0472">Membrane</keyword>
<evidence type="ECO:0000256" key="1">
    <source>
        <dbReference type="SAM" id="Phobius"/>
    </source>
</evidence>
<dbReference type="KEGG" id="bsan:CHH28_05615"/>
<name>A0A222FI78_9GAMM</name>
<dbReference type="AlphaFoldDB" id="A0A222FI78"/>
<evidence type="ECO:0000313" key="2">
    <source>
        <dbReference type="EMBL" id="ASP38194.1"/>
    </source>
</evidence>
<dbReference type="OrthoDB" id="4257348at2"/>
<dbReference type="RefSeq" id="WP_094059393.1">
    <property type="nucleotide sequence ID" value="NZ_CP022530.1"/>
</dbReference>
<feature type="transmembrane region" description="Helical" evidence="1">
    <location>
        <begin position="68"/>
        <end position="99"/>
    </location>
</feature>
<feature type="transmembrane region" description="Helical" evidence="1">
    <location>
        <begin position="6"/>
        <end position="24"/>
    </location>
</feature>